<evidence type="ECO:0000256" key="5">
    <source>
        <dbReference type="SAM" id="MobiDB-lite"/>
    </source>
</evidence>
<evidence type="ECO:0000313" key="8">
    <source>
        <dbReference type="Proteomes" id="UP001501470"/>
    </source>
</evidence>
<accession>A0ABN2D3X2</accession>
<reference evidence="7 8" key="1">
    <citation type="journal article" date="2019" name="Int. J. Syst. Evol. Microbiol.">
        <title>The Global Catalogue of Microorganisms (GCM) 10K type strain sequencing project: providing services to taxonomists for standard genome sequencing and annotation.</title>
        <authorList>
            <consortium name="The Broad Institute Genomics Platform"/>
            <consortium name="The Broad Institute Genome Sequencing Center for Infectious Disease"/>
            <person name="Wu L."/>
            <person name="Ma J."/>
        </authorList>
    </citation>
    <scope>NUCLEOTIDE SEQUENCE [LARGE SCALE GENOMIC DNA]</scope>
    <source>
        <strain evidence="7 8">JCM 15933</strain>
    </source>
</reference>
<dbReference type="PANTHER" id="PTHR47359:SF3">
    <property type="entry name" value="NLP_P60 DOMAIN-CONTAINING PROTEIN-RELATED"/>
    <property type="match status" value="1"/>
</dbReference>
<comment type="caution">
    <text evidence="7">The sequence shown here is derived from an EMBL/GenBank/DDBJ whole genome shotgun (WGS) entry which is preliminary data.</text>
</comment>
<dbReference type="SUPFAM" id="SSF54001">
    <property type="entry name" value="Cysteine proteinases"/>
    <property type="match status" value="1"/>
</dbReference>
<proteinExistence type="inferred from homology"/>
<gene>
    <name evidence="7" type="ORF">GCM10009827_109720</name>
</gene>
<dbReference type="PANTHER" id="PTHR47359">
    <property type="entry name" value="PEPTIDOGLYCAN DL-ENDOPEPTIDASE CWLO"/>
    <property type="match status" value="1"/>
</dbReference>
<feature type="domain" description="NlpC/P60" evidence="6">
    <location>
        <begin position="52"/>
        <end position="97"/>
    </location>
</feature>
<dbReference type="Gene3D" id="3.90.1720.10">
    <property type="entry name" value="endopeptidase domain like (from Nostoc punctiforme)"/>
    <property type="match status" value="1"/>
</dbReference>
<feature type="region of interest" description="Disordered" evidence="5">
    <location>
        <begin position="80"/>
        <end position="99"/>
    </location>
</feature>
<sequence>MSRQPPYVARSRIGSTNRSDKSGKRPAVAARTRWRGCRRHAEARFTLAQVDERYVWNASGPNAWDCSGLTAGAWATAGVRLPHQSGAQARAGRAITRAQ</sequence>
<evidence type="ECO:0000256" key="2">
    <source>
        <dbReference type="ARBA" id="ARBA00022670"/>
    </source>
</evidence>
<dbReference type="InterPro" id="IPR051794">
    <property type="entry name" value="PG_Endopeptidase_C40"/>
</dbReference>
<keyword evidence="8" id="KW-1185">Reference proteome</keyword>
<keyword evidence="4" id="KW-0788">Thiol protease</keyword>
<protein>
    <recommendedName>
        <fullName evidence="6">NlpC/P60 domain-containing protein</fullName>
    </recommendedName>
</protein>
<evidence type="ECO:0000259" key="6">
    <source>
        <dbReference type="Pfam" id="PF00877"/>
    </source>
</evidence>
<keyword evidence="2" id="KW-0645">Protease</keyword>
<dbReference type="Pfam" id="PF00877">
    <property type="entry name" value="NLPC_P60"/>
    <property type="match status" value="1"/>
</dbReference>
<evidence type="ECO:0000313" key="7">
    <source>
        <dbReference type="EMBL" id="GAA1569965.1"/>
    </source>
</evidence>
<dbReference type="Proteomes" id="UP001501470">
    <property type="component" value="Unassembled WGS sequence"/>
</dbReference>
<dbReference type="RefSeq" id="WP_425552449.1">
    <property type="nucleotide sequence ID" value="NZ_BAAAQD010000043.1"/>
</dbReference>
<evidence type="ECO:0000256" key="4">
    <source>
        <dbReference type="ARBA" id="ARBA00022807"/>
    </source>
</evidence>
<feature type="region of interest" description="Disordered" evidence="5">
    <location>
        <begin position="1"/>
        <end position="32"/>
    </location>
</feature>
<evidence type="ECO:0000256" key="1">
    <source>
        <dbReference type="ARBA" id="ARBA00007074"/>
    </source>
</evidence>
<dbReference type="EMBL" id="BAAAQD010000043">
    <property type="protein sequence ID" value="GAA1569965.1"/>
    <property type="molecule type" value="Genomic_DNA"/>
</dbReference>
<comment type="similarity">
    <text evidence="1">Belongs to the peptidase C40 family.</text>
</comment>
<dbReference type="InterPro" id="IPR038765">
    <property type="entry name" value="Papain-like_cys_pep_sf"/>
</dbReference>
<organism evidence="7 8">
    <name type="scientific">Dactylosporangium maewongense</name>
    <dbReference type="NCBI Taxonomy" id="634393"/>
    <lineage>
        <taxon>Bacteria</taxon>
        <taxon>Bacillati</taxon>
        <taxon>Actinomycetota</taxon>
        <taxon>Actinomycetes</taxon>
        <taxon>Micromonosporales</taxon>
        <taxon>Micromonosporaceae</taxon>
        <taxon>Dactylosporangium</taxon>
    </lineage>
</organism>
<dbReference type="InterPro" id="IPR000064">
    <property type="entry name" value="NLP_P60_dom"/>
</dbReference>
<evidence type="ECO:0000256" key="3">
    <source>
        <dbReference type="ARBA" id="ARBA00022801"/>
    </source>
</evidence>
<keyword evidence="3" id="KW-0378">Hydrolase</keyword>
<name>A0ABN2D3X2_9ACTN</name>